<dbReference type="SUPFAM" id="SSF81301">
    <property type="entry name" value="Nucleotidyltransferase"/>
    <property type="match status" value="1"/>
</dbReference>
<dbReference type="InterPro" id="IPR012676">
    <property type="entry name" value="TGS-like"/>
</dbReference>
<dbReference type="GO" id="GO:0008728">
    <property type="term" value="F:GTP diphosphokinase activity"/>
    <property type="evidence" value="ECO:0007669"/>
    <property type="project" value="UniProtKB-EC"/>
</dbReference>
<feature type="domain" description="HD" evidence="3">
    <location>
        <begin position="44"/>
        <end position="143"/>
    </location>
</feature>
<sequence>MSPIKQLQKELSSYSTEEIRLIEEAAKWAAELHKEQKRASGEPYIIHPLAVAQILASLGMDATAIIAAILHDTVEDTGISTKDIEERFGIEVAELVEGVTKISSLRARNKKLQAAETIRKMLLAMVKDIRVILIKLADKLHNMRTLQYLPEEKRKRIARECLEIYAPLAERLGISSVKDELENLSLKYLNPDVYNEIETYVRLKIQSRADFLHGISEKIKEEAKKEGIKIEISTRKKHTYSIYNKMKKKSKNLDEIYDILGLRLLCYTETECYTLLGVVHRLFKPLEGRFKDYIAMPKANRYQSLHTTVIVPGGKLVEIQIRTYQMHHMAEYGIAAHWLYKRGVSHASINPDEFSIINRLREWASFKMSSGQFLEEIKQEILKDSIYVFTPGGDVIELPKGATPIDFAYHIHTDIGDHIIGAKANGNIIPIGAELENTQVVEIMTNPSAHPTISWLRNVKTARARAKIRAWINKHDTTYLVDKNIVAKKPAQEQSTPDVPSPPQKTIPDIDISETPIREGGKIGVSVEKERNMLIKFARCCHPVTGDEIVGYVSRGRGIIVHKKDCRNLRRVPDFEQRRIEVEWESISPREIYHVMVRATHSANLFSEIEGAIRKFGGHLIEGKITEQRPDDIMAYFSIETDRKSNPRQILKAMRAVPCIKSVTKTN</sequence>
<evidence type="ECO:0000259" key="3">
    <source>
        <dbReference type="PROSITE" id="PS51831"/>
    </source>
</evidence>
<dbReference type="Proteomes" id="UP001466331">
    <property type="component" value="Unassembled WGS sequence"/>
</dbReference>
<feature type="domain" description="TGS" evidence="4">
    <location>
        <begin position="384"/>
        <end position="445"/>
    </location>
</feature>
<protein>
    <submittedName>
        <fullName evidence="5">Bifunctional (P)ppGpp synthetase/guanosine-3',5'-bis(Diphosphate) 3'-pyrophosphohydrolase</fullName>
        <ecNumber evidence="5">2.7.6.5</ecNumber>
    </submittedName>
</protein>
<dbReference type="SUPFAM" id="SSF109604">
    <property type="entry name" value="HD-domain/PDEase-like"/>
    <property type="match status" value="1"/>
</dbReference>
<comment type="caution">
    <text evidence="5">The sequence shown here is derived from an EMBL/GenBank/DDBJ whole genome shotgun (WGS) entry which is preliminary data.</text>
</comment>
<dbReference type="RefSeq" id="WP_420069751.1">
    <property type="nucleotide sequence ID" value="NZ_JBCHKQ010000003.1"/>
</dbReference>
<dbReference type="PANTHER" id="PTHR21262:SF31">
    <property type="entry name" value="GTP PYROPHOSPHOKINASE"/>
    <property type="match status" value="1"/>
</dbReference>
<organism evidence="5 6">
    <name type="scientific">Rarispira pelagica</name>
    <dbReference type="NCBI Taxonomy" id="3141764"/>
    <lineage>
        <taxon>Bacteria</taxon>
        <taxon>Pseudomonadati</taxon>
        <taxon>Spirochaetota</taxon>
        <taxon>Spirochaetia</taxon>
        <taxon>Winmispirales</taxon>
        <taxon>Winmispiraceae</taxon>
        <taxon>Rarispira</taxon>
    </lineage>
</organism>
<dbReference type="CDD" id="cd01668">
    <property type="entry name" value="TGS_RSH"/>
    <property type="match status" value="1"/>
</dbReference>
<gene>
    <name evidence="5" type="ORF">WKV44_07055</name>
</gene>
<proteinExistence type="inferred from homology"/>
<evidence type="ECO:0000256" key="2">
    <source>
        <dbReference type="RuleBase" id="RU003847"/>
    </source>
</evidence>
<dbReference type="InterPro" id="IPR012675">
    <property type="entry name" value="Beta-grasp_dom_sf"/>
</dbReference>
<dbReference type="SMART" id="SM00954">
    <property type="entry name" value="RelA_SpoT"/>
    <property type="match status" value="1"/>
</dbReference>
<dbReference type="Gene3D" id="1.10.3210.10">
    <property type="entry name" value="Hypothetical protein af1432"/>
    <property type="match status" value="1"/>
</dbReference>
<dbReference type="Gene3D" id="3.30.460.10">
    <property type="entry name" value="Beta Polymerase, domain 2"/>
    <property type="match status" value="1"/>
</dbReference>
<dbReference type="Pfam" id="PF04607">
    <property type="entry name" value="RelA_SpoT"/>
    <property type="match status" value="1"/>
</dbReference>
<dbReference type="PROSITE" id="PS51880">
    <property type="entry name" value="TGS"/>
    <property type="match status" value="1"/>
</dbReference>
<accession>A0ABU9UCA5</accession>
<dbReference type="InterPro" id="IPR004811">
    <property type="entry name" value="RelA/Spo_fam"/>
</dbReference>
<reference evidence="5 6" key="1">
    <citation type="submission" date="2024-03" db="EMBL/GenBank/DDBJ databases">
        <title>Ignisphaera cupida sp. nov., a hyperthermophilic hydrolytic archaeon from a hot spring of Kamchatka, and proposal of Ignisphaeraceae fam. nov.</title>
        <authorList>
            <person name="Podosokorskaya O.A."/>
            <person name="Elcheninov A.G."/>
            <person name="Maltseva A.I."/>
            <person name="Zayulina K.S."/>
            <person name="Novikov A."/>
            <person name="Merkel A.Y."/>
        </authorList>
    </citation>
    <scope>NUCLEOTIDE SEQUENCE [LARGE SCALE GENOMIC DNA]</scope>
    <source>
        <strain evidence="5 6">38H-sp</strain>
    </source>
</reference>
<comment type="function">
    <text evidence="2">In eubacteria ppGpp (guanosine 3'-diphosphate 5'-diphosphate) is a mediator of the stringent response that coordinates a variety of cellular activities in response to changes in nutritional abundance.</text>
</comment>
<dbReference type="InterPro" id="IPR006674">
    <property type="entry name" value="HD_domain"/>
</dbReference>
<dbReference type="InterPro" id="IPR007685">
    <property type="entry name" value="RelA_SpoT"/>
</dbReference>
<dbReference type="SMART" id="SM00471">
    <property type="entry name" value="HDc"/>
    <property type="match status" value="1"/>
</dbReference>
<keyword evidence="6" id="KW-1185">Reference proteome</keyword>
<dbReference type="SUPFAM" id="SSF81271">
    <property type="entry name" value="TGS-like"/>
    <property type="match status" value="1"/>
</dbReference>
<dbReference type="Pfam" id="PF13328">
    <property type="entry name" value="HD_4"/>
    <property type="match status" value="1"/>
</dbReference>
<dbReference type="NCBIfam" id="TIGR00691">
    <property type="entry name" value="spoT_relA"/>
    <property type="match status" value="1"/>
</dbReference>
<dbReference type="InterPro" id="IPR033655">
    <property type="entry name" value="TGS_RelA/SpoT"/>
</dbReference>
<dbReference type="CDD" id="cd05399">
    <property type="entry name" value="NT_Rel-Spo_like"/>
    <property type="match status" value="1"/>
</dbReference>
<dbReference type="EMBL" id="JBCHKQ010000003">
    <property type="protein sequence ID" value="MEM5948298.1"/>
    <property type="molecule type" value="Genomic_DNA"/>
</dbReference>
<dbReference type="InterPro" id="IPR003607">
    <property type="entry name" value="HD/PDEase_dom"/>
</dbReference>
<evidence type="ECO:0000259" key="4">
    <source>
        <dbReference type="PROSITE" id="PS51880"/>
    </source>
</evidence>
<name>A0ABU9UCA5_9SPIR</name>
<comment type="pathway">
    <text evidence="1">Purine metabolism.</text>
</comment>
<dbReference type="EC" id="2.7.6.5" evidence="5"/>
<keyword evidence="5" id="KW-0808">Transferase</keyword>
<evidence type="ECO:0000256" key="1">
    <source>
        <dbReference type="ARBA" id="ARBA00025704"/>
    </source>
</evidence>
<dbReference type="PANTHER" id="PTHR21262">
    <property type="entry name" value="GUANOSINE-3',5'-BIS DIPHOSPHATE 3'-PYROPHOSPHOHYDROLASE"/>
    <property type="match status" value="1"/>
</dbReference>
<evidence type="ECO:0000313" key="6">
    <source>
        <dbReference type="Proteomes" id="UP001466331"/>
    </source>
</evidence>
<dbReference type="Pfam" id="PF02824">
    <property type="entry name" value="TGS"/>
    <property type="match status" value="1"/>
</dbReference>
<comment type="similarity">
    <text evidence="2">Belongs to the relA/spoT family.</text>
</comment>
<dbReference type="Gene3D" id="3.10.20.30">
    <property type="match status" value="1"/>
</dbReference>
<dbReference type="InterPro" id="IPR004095">
    <property type="entry name" value="TGS"/>
</dbReference>
<dbReference type="PROSITE" id="PS51831">
    <property type="entry name" value="HD"/>
    <property type="match status" value="1"/>
</dbReference>
<dbReference type="CDD" id="cd00077">
    <property type="entry name" value="HDc"/>
    <property type="match status" value="1"/>
</dbReference>
<evidence type="ECO:0000313" key="5">
    <source>
        <dbReference type="EMBL" id="MEM5948298.1"/>
    </source>
</evidence>
<dbReference type="InterPro" id="IPR043519">
    <property type="entry name" value="NT_sf"/>
</dbReference>